<reference evidence="2" key="1">
    <citation type="submission" date="2023-10" db="EMBL/GenBank/DDBJ databases">
        <title>Characterization and genome sequence of Mycobacterium intracellulare ABSURDO, a novel pathogenic isolate with three colony morphotypes that vary in growth and acid-fastness.</title>
        <authorList>
            <person name="Jude B.A."/>
            <person name="Robinson R.T."/>
        </authorList>
    </citation>
    <scope>NUCLEOTIDE SEQUENCE</scope>
    <source>
        <strain evidence="2">ABSURDO Component B</strain>
    </source>
</reference>
<dbReference type="RefSeq" id="WP_317728738.1">
    <property type="nucleotide sequence ID" value="NZ_JAWLLC010000033.1"/>
</dbReference>
<protein>
    <submittedName>
        <fullName evidence="2">Serine hydrolase domain-containing protein</fullName>
        <ecNumber evidence="2">3.1.1.103</ecNumber>
    </submittedName>
</protein>
<evidence type="ECO:0000313" key="2">
    <source>
        <dbReference type="EMBL" id="MDV7014212.1"/>
    </source>
</evidence>
<dbReference type="SUPFAM" id="SSF56601">
    <property type="entry name" value="beta-lactamase/transpeptidase-like"/>
    <property type="match status" value="1"/>
</dbReference>
<accession>A0AAE4RJR7</accession>
<organism evidence="2 3">
    <name type="scientific">Mycobacterium intracellulare</name>
    <dbReference type="NCBI Taxonomy" id="1767"/>
    <lineage>
        <taxon>Bacteria</taxon>
        <taxon>Bacillati</taxon>
        <taxon>Actinomycetota</taxon>
        <taxon>Actinomycetes</taxon>
        <taxon>Mycobacteriales</taxon>
        <taxon>Mycobacteriaceae</taxon>
        <taxon>Mycobacterium</taxon>
        <taxon>Mycobacterium avium complex (MAC)</taxon>
    </lineage>
</organism>
<evidence type="ECO:0000259" key="1">
    <source>
        <dbReference type="Pfam" id="PF00144"/>
    </source>
</evidence>
<dbReference type="PANTHER" id="PTHR46825">
    <property type="entry name" value="D-ALANYL-D-ALANINE-CARBOXYPEPTIDASE/ENDOPEPTIDASE AMPH"/>
    <property type="match status" value="1"/>
</dbReference>
<dbReference type="Proteomes" id="UP001187143">
    <property type="component" value="Unassembled WGS sequence"/>
</dbReference>
<keyword evidence="2" id="KW-0378">Hydrolase</keyword>
<dbReference type="EMBL" id="JAWLLD010000021">
    <property type="protein sequence ID" value="MDV7014212.1"/>
    <property type="molecule type" value="Genomic_DNA"/>
</dbReference>
<dbReference type="InterPro" id="IPR012338">
    <property type="entry name" value="Beta-lactam/transpept-like"/>
</dbReference>
<sequence>MSSVSGLKGYIVRLDGVRLNDTPIAEGQSSPFTGLASATDYSDRITITAVDNAGNETDPVSLRDLGITLTTAPATPEGDELPFETQTAIDAIVASKLKPNTTVDGAIIAVDTPDGRYYKAFGGDRTDGLTLTLDYKMRYGSCSKMWCSLLIFNRISKGYIGLNDPVSMYVDGIPNGDRITIRMLMQNRSGLKDYLQQDAAVQAQYFLNPTATYDPMAYIRSTPPIFEPDAQCSYSNANWVLQGAILEWVDAHHLHPDAPRDARTIILEDSCVALGLASVEWPTGNYMMPPYSRGWAVNLALPQVKASVQAALASLGPIGWLLPQDPVQLVALLQQLGLGPTFGIPAGLPLTAEIEWTAASTTWGGAAGSLDGTVADIVKFMKQLPNSDLITDPDLKELRDQTFCTYLTYDPASPWSGPGWMGHGLGIITWGDWWGWIGNLGGYKCTAFVNHLTGAVIVVMMNHMGAEDLDCMYQIAYLLDPESTLTVPDMYVRQLAGVESPRAFGPMKVFRWEPPGDEDGTTQVPHKVPYVVWSPPPPPPGDEDGVTEIPHKVPYTV</sequence>
<dbReference type="InterPro" id="IPR050491">
    <property type="entry name" value="AmpC-like"/>
</dbReference>
<dbReference type="AlphaFoldDB" id="A0AAE4RJR7"/>
<dbReference type="InterPro" id="IPR001466">
    <property type="entry name" value="Beta-lactam-related"/>
</dbReference>
<evidence type="ECO:0000313" key="3">
    <source>
        <dbReference type="Proteomes" id="UP001187143"/>
    </source>
</evidence>
<dbReference type="PANTHER" id="PTHR46825:SF9">
    <property type="entry name" value="BETA-LACTAMASE-RELATED DOMAIN-CONTAINING PROTEIN"/>
    <property type="match status" value="1"/>
</dbReference>
<feature type="domain" description="Beta-lactamase-related" evidence="1">
    <location>
        <begin position="106"/>
        <end position="467"/>
    </location>
</feature>
<dbReference type="Pfam" id="PF00144">
    <property type="entry name" value="Beta-lactamase"/>
    <property type="match status" value="1"/>
</dbReference>
<dbReference type="GO" id="GO:0016787">
    <property type="term" value="F:hydrolase activity"/>
    <property type="evidence" value="ECO:0007669"/>
    <property type="project" value="UniProtKB-KW"/>
</dbReference>
<comment type="caution">
    <text evidence="2">The sequence shown here is derived from an EMBL/GenBank/DDBJ whole genome shotgun (WGS) entry which is preliminary data.</text>
</comment>
<dbReference type="Gene3D" id="3.40.710.10">
    <property type="entry name" value="DD-peptidase/beta-lactamase superfamily"/>
    <property type="match status" value="2"/>
</dbReference>
<name>A0AAE4RJR7_MYCIT</name>
<dbReference type="EC" id="3.1.1.103" evidence="2"/>
<proteinExistence type="predicted"/>
<gene>
    <name evidence="2" type="ORF">R4F53_18145</name>
</gene>